<protein>
    <submittedName>
        <fullName evidence="1">Uncharacterized protein</fullName>
    </submittedName>
</protein>
<name>A0A0A8XXC1_ARUDO</name>
<sequence>MLEACSDTSSIIMKYGLNAIAIHAQPKVCMCSRNHNAKLR</sequence>
<reference evidence="1" key="1">
    <citation type="submission" date="2014-09" db="EMBL/GenBank/DDBJ databases">
        <authorList>
            <person name="Magalhaes I.L.F."/>
            <person name="Oliveira U."/>
            <person name="Santos F.R."/>
            <person name="Vidigal T.H.D.A."/>
            <person name="Brescovit A.D."/>
            <person name="Santos A.J."/>
        </authorList>
    </citation>
    <scope>NUCLEOTIDE SEQUENCE</scope>
    <source>
        <tissue evidence="1">Shoot tissue taken approximately 20 cm above the soil surface</tissue>
    </source>
</reference>
<accession>A0A0A8XXC1</accession>
<evidence type="ECO:0000313" key="1">
    <source>
        <dbReference type="EMBL" id="JAD17413.1"/>
    </source>
</evidence>
<proteinExistence type="predicted"/>
<dbReference type="EMBL" id="GBRH01280482">
    <property type="protein sequence ID" value="JAD17413.1"/>
    <property type="molecule type" value="Transcribed_RNA"/>
</dbReference>
<organism evidence="1">
    <name type="scientific">Arundo donax</name>
    <name type="common">Giant reed</name>
    <name type="synonym">Donax arundinaceus</name>
    <dbReference type="NCBI Taxonomy" id="35708"/>
    <lineage>
        <taxon>Eukaryota</taxon>
        <taxon>Viridiplantae</taxon>
        <taxon>Streptophyta</taxon>
        <taxon>Embryophyta</taxon>
        <taxon>Tracheophyta</taxon>
        <taxon>Spermatophyta</taxon>
        <taxon>Magnoliopsida</taxon>
        <taxon>Liliopsida</taxon>
        <taxon>Poales</taxon>
        <taxon>Poaceae</taxon>
        <taxon>PACMAD clade</taxon>
        <taxon>Arundinoideae</taxon>
        <taxon>Arundineae</taxon>
        <taxon>Arundo</taxon>
    </lineage>
</organism>
<dbReference type="AlphaFoldDB" id="A0A0A8XXC1"/>
<reference evidence="1" key="2">
    <citation type="journal article" date="2015" name="Data Brief">
        <title>Shoot transcriptome of the giant reed, Arundo donax.</title>
        <authorList>
            <person name="Barrero R.A."/>
            <person name="Guerrero F.D."/>
            <person name="Moolhuijzen P."/>
            <person name="Goolsby J.A."/>
            <person name="Tidwell J."/>
            <person name="Bellgard S.E."/>
            <person name="Bellgard M.I."/>
        </authorList>
    </citation>
    <scope>NUCLEOTIDE SEQUENCE</scope>
    <source>
        <tissue evidence="1">Shoot tissue taken approximately 20 cm above the soil surface</tissue>
    </source>
</reference>